<dbReference type="GO" id="GO:0005829">
    <property type="term" value="C:cytosol"/>
    <property type="evidence" value="ECO:0007669"/>
    <property type="project" value="TreeGrafter"/>
</dbReference>
<protein>
    <submittedName>
        <fullName evidence="3">PPOX class F420-dependent enzyme</fullName>
    </submittedName>
</protein>
<evidence type="ECO:0000259" key="2">
    <source>
        <dbReference type="Pfam" id="PF01243"/>
    </source>
</evidence>
<name>A0A8H9MAC1_9PSEU</name>
<gene>
    <name evidence="3" type="ORF">GCM10017566_31890</name>
</gene>
<reference evidence="3" key="2">
    <citation type="submission" date="2020-09" db="EMBL/GenBank/DDBJ databases">
        <authorList>
            <person name="Sun Q."/>
            <person name="Zhou Y."/>
        </authorList>
    </citation>
    <scope>NUCLEOTIDE SEQUENCE</scope>
    <source>
        <strain evidence="3">CGMCC 4.7679</strain>
    </source>
</reference>
<evidence type="ECO:0000256" key="1">
    <source>
        <dbReference type="ARBA" id="ARBA00023002"/>
    </source>
</evidence>
<dbReference type="InterPro" id="IPR012349">
    <property type="entry name" value="Split_barrel_FMN-bd"/>
</dbReference>
<keyword evidence="4" id="KW-1185">Reference proteome</keyword>
<reference evidence="3" key="1">
    <citation type="journal article" date="2014" name="Int. J. Syst. Evol. Microbiol.">
        <title>Complete genome sequence of Corynebacterium casei LMG S-19264T (=DSM 44701T), isolated from a smear-ripened cheese.</title>
        <authorList>
            <consortium name="US DOE Joint Genome Institute (JGI-PGF)"/>
            <person name="Walter F."/>
            <person name="Albersmeier A."/>
            <person name="Kalinowski J."/>
            <person name="Ruckert C."/>
        </authorList>
    </citation>
    <scope>NUCLEOTIDE SEQUENCE</scope>
    <source>
        <strain evidence="3">CGMCC 4.7679</strain>
    </source>
</reference>
<dbReference type="InterPro" id="IPR019920">
    <property type="entry name" value="F420-binding_dom_put"/>
</dbReference>
<organism evidence="3 4">
    <name type="scientific">Amycolatopsis bartoniae</name>
    <dbReference type="NCBI Taxonomy" id="941986"/>
    <lineage>
        <taxon>Bacteria</taxon>
        <taxon>Bacillati</taxon>
        <taxon>Actinomycetota</taxon>
        <taxon>Actinomycetes</taxon>
        <taxon>Pseudonocardiales</taxon>
        <taxon>Pseudonocardiaceae</taxon>
        <taxon>Amycolatopsis</taxon>
    </lineage>
</organism>
<dbReference type="PANTHER" id="PTHR35176:SF2">
    <property type="entry name" value="F420H(2)-DEPENDENT REDUCTASE RV1155"/>
    <property type="match status" value="1"/>
</dbReference>
<dbReference type="PANTHER" id="PTHR35176">
    <property type="entry name" value="HEME OXYGENASE HI_0854-RELATED"/>
    <property type="match status" value="1"/>
</dbReference>
<dbReference type="SUPFAM" id="SSF50475">
    <property type="entry name" value="FMN-binding split barrel"/>
    <property type="match status" value="1"/>
</dbReference>
<dbReference type="EMBL" id="BNAV01000004">
    <property type="protein sequence ID" value="GHF56351.1"/>
    <property type="molecule type" value="Genomic_DNA"/>
</dbReference>
<sequence length="141" mass="15820">MTADSALLKLLADRPFGVLATIRRDGRPQLSNVTHFFDTETNRILISVTDGRAKTHNLRRDPRATYHVSSVDGWSYAVVEGTAELAPVARDPHDETVEELITLYRKIAGEHPDWDEYRAAMVADGRLVLRIPVERIIGSAR</sequence>
<dbReference type="Gene3D" id="2.30.110.10">
    <property type="entry name" value="Electron Transport, Fmn-binding Protein, Chain A"/>
    <property type="match status" value="1"/>
</dbReference>
<dbReference type="NCBIfam" id="TIGR03618">
    <property type="entry name" value="Rv1155_F420"/>
    <property type="match status" value="1"/>
</dbReference>
<dbReference type="OrthoDB" id="1094370at2"/>
<dbReference type="GO" id="GO:0016627">
    <property type="term" value="F:oxidoreductase activity, acting on the CH-CH group of donors"/>
    <property type="evidence" value="ECO:0007669"/>
    <property type="project" value="TreeGrafter"/>
</dbReference>
<feature type="domain" description="Pyridoxamine 5'-phosphate oxidase N-terminal" evidence="2">
    <location>
        <begin position="6"/>
        <end position="136"/>
    </location>
</feature>
<accession>A0A8H9MAC1</accession>
<dbReference type="InterPro" id="IPR011576">
    <property type="entry name" value="Pyridox_Oxase_N"/>
</dbReference>
<comment type="caution">
    <text evidence="3">The sequence shown here is derived from an EMBL/GenBank/DDBJ whole genome shotgun (WGS) entry which is preliminary data.</text>
</comment>
<keyword evidence="1" id="KW-0560">Oxidoreductase</keyword>
<evidence type="ECO:0000313" key="4">
    <source>
        <dbReference type="Proteomes" id="UP000658656"/>
    </source>
</evidence>
<dbReference type="AlphaFoldDB" id="A0A8H9MAC1"/>
<evidence type="ECO:0000313" key="3">
    <source>
        <dbReference type="EMBL" id="GHF56351.1"/>
    </source>
</evidence>
<dbReference type="GO" id="GO:0070967">
    <property type="term" value="F:coenzyme F420 binding"/>
    <property type="evidence" value="ECO:0007669"/>
    <property type="project" value="TreeGrafter"/>
</dbReference>
<dbReference type="Pfam" id="PF01243">
    <property type="entry name" value="PNPOx_N"/>
    <property type="match status" value="1"/>
</dbReference>
<dbReference type="Proteomes" id="UP000658656">
    <property type="component" value="Unassembled WGS sequence"/>
</dbReference>
<proteinExistence type="predicted"/>
<dbReference type="RefSeq" id="WP_145937252.1">
    <property type="nucleotide sequence ID" value="NZ_BNAV01000004.1"/>
</dbReference>
<dbReference type="InterPro" id="IPR052019">
    <property type="entry name" value="F420H2_bilvrd_red/Heme_oxyg"/>
</dbReference>